<keyword evidence="3" id="KW-0812">Transmembrane</keyword>
<name>F2N8K3_CORGP</name>
<dbReference type="Gene3D" id="3.40.50.510">
    <property type="entry name" value="Phosphotransferase system, mannose-type IIA component"/>
    <property type="match status" value="1"/>
</dbReference>
<dbReference type="PANTHER" id="PTHR33799:SF1">
    <property type="entry name" value="PTS SYSTEM MANNOSE-SPECIFIC EIIAB COMPONENT-RELATED"/>
    <property type="match status" value="1"/>
</dbReference>
<dbReference type="PROSITE" id="PS51096">
    <property type="entry name" value="PTS_EIIA_TYPE_4"/>
    <property type="match status" value="1"/>
</dbReference>
<evidence type="ECO:0000259" key="4">
    <source>
        <dbReference type="PROSITE" id="PS51096"/>
    </source>
</evidence>
<evidence type="ECO:0000313" key="5">
    <source>
        <dbReference type="EMBL" id="AEB07386.1"/>
    </source>
</evidence>
<dbReference type="AlphaFoldDB" id="F2N8K3"/>
<gene>
    <name evidence="5" type="ordered locus">Corgl_1285</name>
</gene>
<dbReference type="InterPro" id="IPR051471">
    <property type="entry name" value="Bacterial_PTS_sugar_comp"/>
</dbReference>
<keyword evidence="3" id="KW-1133">Transmembrane helix</keyword>
<dbReference type="eggNOG" id="COG2893">
    <property type="taxonomic scope" value="Bacteria"/>
</dbReference>
<dbReference type="Proteomes" id="UP000006851">
    <property type="component" value="Chromosome"/>
</dbReference>
<dbReference type="STRING" id="700015.Corgl_1285"/>
<dbReference type="SUPFAM" id="SSF53062">
    <property type="entry name" value="PTS system fructose IIA component-like"/>
    <property type="match status" value="1"/>
</dbReference>
<dbReference type="HOGENOM" id="CLU_123235_3_1_11"/>
<dbReference type="InterPro" id="IPR004701">
    <property type="entry name" value="PTS_EIIA_man-typ"/>
</dbReference>
<keyword evidence="6" id="KW-1185">Reference proteome</keyword>
<proteinExistence type="predicted"/>
<feature type="domain" description="PTS EIIA type-4" evidence="4">
    <location>
        <begin position="2"/>
        <end position="160"/>
    </location>
</feature>
<dbReference type="InterPro" id="IPR036662">
    <property type="entry name" value="PTS_EIIA_man-typ_sf"/>
</dbReference>
<dbReference type="GO" id="GO:0009401">
    <property type="term" value="P:phosphoenolpyruvate-dependent sugar phosphotransferase system"/>
    <property type="evidence" value="ECO:0007669"/>
    <property type="project" value="InterPro"/>
</dbReference>
<dbReference type="Pfam" id="PF03610">
    <property type="entry name" value="EIIA-man"/>
    <property type="match status" value="1"/>
</dbReference>
<keyword evidence="1" id="KW-0808">Transferase</keyword>
<feature type="region of interest" description="Disordered" evidence="2">
    <location>
        <begin position="118"/>
        <end position="138"/>
    </location>
</feature>
<dbReference type="PANTHER" id="PTHR33799">
    <property type="entry name" value="PTS PERMEASE-RELATED-RELATED"/>
    <property type="match status" value="1"/>
</dbReference>
<sequence>MANKLVLVTHGDFADGIISSIELVLGAAVPIASVCVQAHETVLAVVERTEAAIAEFGPDEPIVVLTDIIGGSTTQSALRVRARAAGNVYFVVGLNLGLVLEIALLPLIARTRASLTGSEFSSDPVSERDTKTASSRMTTVVREKNEAMLRRAVAAAKEGIGLLRDLMPDDQDLNRRQTDPDTAEL</sequence>
<evidence type="ECO:0000256" key="3">
    <source>
        <dbReference type="SAM" id="Phobius"/>
    </source>
</evidence>
<evidence type="ECO:0000313" key="6">
    <source>
        <dbReference type="Proteomes" id="UP000006851"/>
    </source>
</evidence>
<dbReference type="RefSeq" id="WP_013709129.1">
    <property type="nucleotide sequence ID" value="NC_015389.1"/>
</dbReference>
<accession>F2N8K3</accession>
<dbReference type="OrthoDB" id="6623712at2"/>
<evidence type="ECO:0000256" key="2">
    <source>
        <dbReference type="SAM" id="MobiDB-lite"/>
    </source>
</evidence>
<dbReference type="EMBL" id="CP002628">
    <property type="protein sequence ID" value="AEB07386.1"/>
    <property type="molecule type" value="Genomic_DNA"/>
</dbReference>
<keyword evidence="3" id="KW-0472">Membrane</keyword>
<feature type="transmembrane region" description="Helical" evidence="3">
    <location>
        <begin position="88"/>
        <end position="109"/>
    </location>
</feature>
<organism evidence="5 6">
    <name type="scientific">Coriobacterium glomerans (strain ATCC 49209 / DSM 20642 / JCM 10262 / PW2)</name>
    <dbReference type="NCBI Taxonomy" id="700015"/>
    <lineage>
        <taxon>Bacteria</taxon>
        <taxon>Bacillati</taxon>
        <taxon>Actinomycetota</taxon>
        <taxon>Coriobacteriia</taxon>
        <taxon>Coriobacteriales</taxon>
        <taxon>Coriobacteriaceae</taxon>
        <taxon>Coriobacterium</taxon>
    </lineage>
</organism>
<evidence type="ECO:0000256" key="1">
    <source>
        <dbReference type="ARBA" id="ARBA00022679"/>
    </source>
</evidence>
<dbReference type="GO" id="GO:0016020">
    <property type="term" value="C:membrane"/>
    <property type="evidence" value="ECO:0007669"/>
    <property type="project" value="InterPro"/>
</dbReference>
<dbReference type="KEGG" id="cgo:Corgl_1285"/>
<reference evidence="6" key="1">
    <citation type="journal article" date="2013" name="Stand. Genomic Sci.">
        <title>Complete genome sequence of Coriobacterium glomerans type strain (PW2(T)) from the midgut of Pyrrhocoris apterus L. (red soldier bug).</title>
        <authorList>
            <person name="Stackebrandt E."/>
            <person name="Zeytun A."/>
            <person name="Lapidus A."/>
            <person name="Nolan M."/>
            <person name="Lucas S."/>
            <person name="Hammon N."/>
            <person name="Deshpande S."/>
            <person name="Cheng J.F."/>
            <person name="Tapia R."/>
            <person name="Goodwin L.A."/>
            <person name="Pitluck S."/>
            <person name="Liolios K."/>
            <person name="Pagani I."/>
            <person name="Ivanova N."/>
            <person name="Mavromatis K."/>
            <person name="Mikhailova N."/>
            <person name="Huntemann M."/>
            <person name="Pati A."/>
            <person name="Chen A."/>
            <person name="Palaniappan K."/>
            <person name="Chang Y.J."/>
            <person name="Land M."/>
            <person name="Hauser L."/>
            <person name="Rohde M."/>
            <person name="Pukall R."/>
            <person name="Goker M."/>
            <person name="Detter J.C."/>
            <person name="Woyke T."/>
            <person name="Bristow J."/>
            <person name="Eisen J.A."/>
            <person name="Markowitz V."/>
            <person name="Hugenholtz P."/>
            <person name="Kyrpides N.C."/>
            <person name="Klenk H.P."/>
        </authorList>
    </citation>
    <scope>NUCLEOTIDE SEQUENCE</scope>
    <source>
        <strain evidence="6">ATCC 49209 / DSM 20642 / JCM 10262 / PW2</strain>
    </source>
</reference>
<protein>
    <submittedName>
        <fullName evidence="5">PTS system fructose subfamily IIA component</fullName>
    </submittedName>
</protein>
<dbReference type="GO" id="GO:0016740">
    <property type="term" value="F:transferase activity"/>
    <property type="evidence" value="ECO:0007669"/>
    <property type="project" value="UniProtKB-KW"/>
</dbReference>